<feature type="non-terminal residue" evidence="2">
    <location>
        <position position="171"/>
    </location>
</feature>
<dbReference type="GO" id="GO:0009035">
    <property type="term" value="F:type I site-specific deoxyribonuclease activity"/>
    <property type="evidence" value="ECO:0007669"/>
    <property type="project" value="UniProtKB-EC"/>
</dbReference>
<protein>
    <submittedName>
        <fullName evidence="2">Type I restriction-modification system restriction subunit</fullName>
    </submittedName>
</protein>
<dbReference type="InterPro" id="IPR007409">
    <property type="entry name" value="Restrct_endonuc_type1_HsdR_N"/>
</dbReference>
<evidence type="ECO:0000313" key="2">
    <source>
        <dbReference type="EMBL" id="EQD70556.1"/>
    </source>
</evidence>
<reference evidence="2" key="1">
    <citation type="submission" date="2013-08" db="EMBL/GenBank/DDBJ databases">
        <authorList>
            <person name="Mendez C."/>
            <person name="Richter M."/>
            <person name="Ferrer M."/>
            <person name="Sanchez J."/>
        </authorList>
    </citation>
    <scope>NUCLEOTIDE SEQUENCE</scope>
</reference>
<sequence>GNTLQYDTERALYPDDLIAWLEATQPEKWAKLQKDNGERACEVLMDRLAKALEQHGTMHVIRNGFSIAGGGHIDLTKAAPEDKRNETVLTRYAANILRVVPQLEYHPSRKLAIDLVLFINGIPVATVELKTDFTQSAEAAMEQYKTDRLPYDPKTKRREPLLTFKRGAVVH</sequence>
<dbReference type="Gene3D" id="3.90.1570.50">
    <property type="match status" value="1"/>
</dbReference>
<dbReference type="Pfam" id="PF04313">
    <property type="entry name" value="HSDR_N"/>
    <property type="match status" value="1"/>
</dbReference>
<proteinExistence type="predicted"/>
<name>T1BCA8_9ZZZZ</name>
<reference evidence="2" key="2">
    <citation type="journal article" date="2014" name="ISME J.">
        <title>Microbial stratification in low pH oxic and suboxic macroscopic growths along an acid mine drainage.</title>
        <authorList>
            <person name="Mendez-Garcia C."/>
            <person name="Mesa V."/>
            <person name="Sprenger R.R."/>
            <person name="Richter M."/>
            <person name="Diez M.S."/>
            <person name="Solano J."/>
            <person name="Bargiela R."/>
            <person name="Golyshina O.V."/>
            <person name="Manteca A."/>
            <person name="Ramos J.L."/>
            <person name="Gallego J.R."/>
            <person name="Llorente I."/>
            <person name="Martins Dos Santos V.A."/>
            <person name="Jensen O.N."/>
            <person name="Pelaez A.I."/>
            <person name="Sanchez J."/>
            <person name="Ferrer M."/>
        </authorList>
    </citation>
    <scope>NUCLEOTIDE SEQUENCE</scope>
</reference>
<dbReference type="AlphaFoldDB" id="T1BCA8"/>
<dbReference type="GO" id="GO:0009307">
    <property type="term" value="P:DNA restriction-modification system"/>
    <property type="evidence" value="ECO:0007669"/>
    <property type="project" value="UniProtKB-KW"/>
</dbReference>
<comment type="caution">
    <text evidence="2">The sequence shown here is derived from an EMBL/GenBank/DDBJ whole genome shotgun (WGS) entry which is preliminary data.</text>
</comment>
<evidence type="ECO:0000259" key="1">
    <source>
        <dbReference type="Pfam" id="PF04313"/>
    </source>
</evidence>
<dbReference type="EMBL" id="AUZX01004538">
    <property type="protein sequence ID" value="EQD70556.1"/>
    <property type="molecule type" value="Genomic_DNA"/>
</dbReference>
<dbReference type="GO" id="GO:0003677">
    <property type="term" value="F:DNA binding"/>
    <property type="evidence" value="ECO:0007669"/>
    <property type="project" value="UniProtKB-KW"/>
</dbReference>
<feature type="non-terminal residue" evidence="2">
    <location>
        <position position="1"/>
    </location>
</feature>
<organism evidence="2">
    <name type="scientific">mine drainage metagenome</name>
    <dbReference type="NCBI Taxonomy" id="410659"/>
    <lineage>
        <taxon>unclassified sequences</taxon>
        <taxon>metagenomes</taxon>
        <taxon>ecological metagenomes</taxon>
    </lineage>
</organism>
<dbReference type="GO" id="GO:0005524">
    <property type="term" value="F:ATP binding"/>
    <property type="evidence" value="ECO:0007669"/>
    <property type="project" value="UniProtKB-KW"/>
</dbReference>
<gene>
    <name evidence="2" type="ORF">B1A_06242</name>
</gene>
<accession>T1BCA8</accession>
<feature type="domain" description="Restriction endonuclease type I HsdR N-terminal" evidence="1">
    <location>
        <begin position="91"/>
        <end position="150"/>
    </location>
</feature>